<protein>
    <submittedName>
        <fullName evidence="1">Uncharacterized protein</fullName>
    </submittedName>
</protein>
<accession>A0A8X7NWV4</accession>
<reference evidence="1 2" key="1">
    <citation type="submission" date="2020-02" db="EMBL/GenBank/DDBJ databases">
        <authorList>
            <person name="Ma Q."/>
            <person name="Huang Y."/>
            <person name="Song X."/>
            <person name="Pei D."/>
        </authorList>
    </citation>
    <scope>NUCLEOTIDE SEQUENCE [LARGE SCALE GENOMIC DNA]</scope>
    <source>
        <strain evidence="1">Sxm20200214</strain>
        <tissue evidence="1">Leaf</tissue>
    </source>
</reference>
<dbReference type="AlphaFoldDB" id="A0A8X7NWV4"/>
<keyword evidence="2" id="KW-1185">Reference proteome</keyword>
<gene>
    <name evidence="1" type="ORF">Bca52824_091394</name>
</gene>
<evidence type="ECO:0000313" key="1">
    <source>
        <dbReference type="EMBL" id="KAG2239868.1"/>
    </source>
</evidence>
<sequence>MEDWLYLAHHMRITLMMMRRRRRNLLLDTDQYVLHLDLWPNLILIVPGAGVLKEIIKRTMAIGFLLRRRGDGDVVRIGGFSLRYPPRSSPIPDFSSHLVDF</sequence>
<dbReference type="EMBL" id="JAAMPC010001590">
    <property type="protein sequence ID" value="KAG2239868.1"/>
    <property type="molecule type" value="Genomic_DNA"/>
</dbReference>
<proteinExistence type="predicted"/>
<dbReference type="Proteomes" id="UP000886595">
    <property type="component" value="Unassembled WGS sequence"/>
</dbReference>
<name>A0A8X7NWV4_BRACI</name>
<organism evidence="1 2">
    <name type="scientific">Brassica carinata</name>
    <name type="common">Ethiopian mustard</name>
    <name type="synonym">Abyssinian cabbage</name>
    <dbReference type="NCBI Taxonomy" id="52824"/>
    <lineage>
        <taxon>Eukaryota</taxon>
        <taxon>Viridiplantae</taxon>
        <taxon>Streptophyta</taxon>
        <taxon>Embryophyta</taxon>
        <taxon>Tracheophyta</taxon>
        <taxon>Spermatophyta</taxon>
        <taxon>Magnoliopsida</taxon>
        <taxon>eudicotyledons</taxon>
        <taxon>Gunneridae</taxon>
        <taxon>Pentapetalae</taxon>
        <taxon>rosids</taxon>
        <taxon>malvids</taxon>
        <taxon>Brassicales</taxon>
        <taxon>Brassicaceae</taxon>
        <taxon>Brassiceae</taxon>
        <taxon>Brassica</taxon>
    </lineage>
</organism>
<dbReference type="PANTHER" id="PTHR48189:SF3">
    <property type="entry name" value="SECRETED PROTEIN"/>
    <property type="match status" value="1"/>
</dbReference>
<comment type="caution">
    <text evidence="1">The sequence shown here is derived from an EMBL/GenBank/DDBJ whole genome shotgun (WGS) entry which is preliminary data.</text>
</comment>
<evidence type="ECO:0000313" key="2">
    <source>
        <dbReference type="Proteomes" id="UP000886595"/>
    </source>
</evidence>
<dbReference type="PANTHER" id="PTHR48189">
    <property type="entry name" value="BNAA10G07240D PROTEIN"/>
    <property type="match status" value="1"/>
</dbReference>